<protein>
    <recommendedName>
        <fullName evidence="7">Bifunctional glucose-6-phosphate/mannose-6-phosphate isomerase C-terminal domain-containing protein</fullName>
    </recommendedName>
</protein>
<keyword evidence="2" id="KW-0413">Isomerase</keyword>
<dbReference type="InterPro" id="IPR019490">
    <property type="entry name" value="Glu6P/Mann6P_isomerase_C"/>
</dbReference>
<dbReference type="Pfam" id="PF18353">
    <property type="entry name" value="PG_isomerase_N"/>
    <property type="match status" value="1"/>
</dbReference>
<dbReference type="Gene3D" id="3.40.50.10490">
    <property type="entry name" value="Glucose-6-phosphate isomerase like protein, domain 1"/>
    <property type="match status" value="1"/>
</dbReference>
<dbReference type="Gene3D" id="3.40.50.10920">
    <property type="match status" value="1"/>
</dbReference>
<dbReference type="InterPro" id="IPR046348">
    <property type="entry name" value="SIS_dom_sf"/>
</dbReference>
<dbReference type="HOGENOM" id="CLU_063839_0_0_0"/>
<dbReference type="KEGG" id="mhd:Marky_0424"/>
<dbReference type="eggNOG" id="ENOG502Z8EN">
    <property type="taxonomic scope" value="Bacteria"/>
</dbReference>
<keyword evidence="6" id="KW-1185">Reference proteome</keyword>
<comment type="similarity">
    <text evidence="1">Belongs to the PGI/PMI family.</text>
</comment>
<dbReference type="Pfam" id="PF10432">
    <property type="entry name" value="bact-PGI_C"/>
    <property type="match status" value="1"/>
</dbReference>
<accession>F2NKY7</accession>
<dbReference type="RefSeq" id="WP_013703231.1">
    <property type="nucleotide sequence ID" value="NC_015387.1"/>
</dbReference>
<evidence type="ECO:0000256" key="1">
    <source>
        <dbReference type="ARBA" id="ARBA00010523"/>
    </source>
</evidence>
<gene>
    <name evidence="5" type="ordered locus">Marky_0424</name>
</gene>
<organism evidence="5 6">
    <name type="scientific">Marinithermus hydrothermalis (strain DSM 14884 / JCM 11576 / T1)</name>
    <dbReference type="NCBI Taxonomy" id="869210"/>
    <lineage>
        <taxon>Bacteria</taxon>
        <taxon>Thermotogati</taxon>
        <taxon>Deinococcota</taxon>
        <taxon>Deinococci</taxon>
        <taxon>Thermales</taxon>
        <taxon>Thermaceae</taxon>
        <taxon>Marinithermus</taxon>
    </lineage>
</organism>
<dbReference type="InterPro" id="IPR041001">
    <property type="entry name" value="PG_isomerase_N"/>
</dbReference>
<dbReference type="AlphaFoldDB" id="F2NKY7"/>
<evidence type="ECO:0000259" key="4">
    <source>
        <dbReference type="Pfam" id="PF18353"/>
    </source>
</evidence>
<dbReference type="OrthoDB" id="24923at2"/>
<dbReference type="Proteomes" id="UP000007030">
    <property type="component" value="Chromosome"/>
</dbReference>
<dbReference type="SUPFAM" id="SSF53697">
    <property type="entry name" value="SIS domain"/>
    <property type="match status" value="1"/>
</dbReference>
<name>F2NKY7_MARHT</name>
<dbReference type="GO" id="GO:0097367">
    <property type="term" value="F:carbohydrate derivative binding"/>
    <property type="evidence" value="ECO:0007669"/>
    <property type="project" value="InterPro"/>
</dbReference>
<sequence length="295" mass="32611">MRDLDAHETYHPDKNRLHEDLRNLADAPLALAEVYPGPYGVVGFGEGWWPAELAREWIPAALVQEGTQFVLQGGYDLGEAMGAGLFAEAGGARVVRIGFGDGADVEIPPHPLAAYRYLQYLLHATGQHAEAEKVRQAVAREKEHLVPEVPTEQNPAKLTAWNLVERTPVWVVSDRYPELARAAQQVFARVAKSLSISPPPAGLEFFITALEARHEQGDPLVAVVLGDDERTRLAVEILGTRVDTIVELPPPQAEGLIAETMAYWYRLAWVSYYLALMYGQDPGDQEVLSRLRDAT</sequence>
<dbReference type="GO" id="GO:0004476">
    <property type="term" value="F:mannose-6-phosphate isomerase activity"/>
    <property type="evidence" value="ECO:0007669"/>
    <property type="project" value="InterPro"/>
</dbReference>
<evidence type="ECO:0000259" key="3">
    <source>
        <dbReference type="Pfam" id="PF10432"/>
    </source>
</evidence>
<dbReference type="GO" id="GO:1901135">
    <property type="term" value="P:carbohydrate derivative metabolic process"/>
    <property type="evidence" value="ECO:0007669"/>
    <property type="project" value="InterPro"/>
</dbReference>
<dbReference type="EMBL" id="CP002630">
    <property type="protein sequence ID" value="AEB11176.1"/>
    <property type="molecule type" value="Genomic_DNA"/>
</dbReference>
<feature type="domain" description="Phosphoglucose isomerase N-terminal" evidence="4">
    <location>
        <begin position="17"/>
        <end position="126"/>
    </location>
</feature>
<dbReference type="GO" id="GO:0005975">
    <property type="term" value="P:carbohydrate metabolic process"/>
    <property type="evidence" value="ECO:0007669"/>
    <property type="project" value="InterPro"/>
</dbReference>
<evidence type="ECO:0000313" key="5">
    <source>
        <dbReference type="EMBL" id="AEB11176.1"/>
    </source>
</evidence>
<dbReference type="GO" id="GO:0004347">
    <property type="term" value="F:glucose-6-phosphate isomerase activity"/>
    <property type="evidence" value="ECO:0007669"/>
    <property type="project" value="InterPro"/>
</dbReference>
<reference evidence="5 6" key="1">
    <citation type="journal article" date="2012" name="Stand. Genomic Sci.">
        <title>Complete genome sequence of the aerobic, heterotroph Marinithermus hydrothermalis type strain (T1(T)) from a deep-sea hydrothermal vent chimney.</title>
        <authorList>
            <person name="Copeland A."/>
            <person name="Gu W."/>
            <person name="Yasawong M."/>
            <person name="Lapidus A."/>
            <person name="Lucas S."/>
            <person name="Deshpande S."/>
            <person name="Pagani I."/>
            <person name="Tapia R."/>
            <person name="Cheng J.F."/>
            <person name="Goodwin L.A."/>
            <person name="Pitluck S."/>
            <person name="Liolios K."/>
            <person name="Ivanova N."/>
            <person name="Mavromatis K."/>
            <person name="Mikhailova N."/>
            <person name="Pati A."/>
            <person name="Chen A."/>
            <person name="Palaniappan K."/>
            <person name="Land M."/>
            <person name="Pan C."/>
            <person name="Brambilla E.M."/>
            <person name="Rohde M."/>
            <person name="Tindall B.J."/>
            <person name="Sikorski J."/>
            <person name="Goker M."/>
            <person name="Detter J.C."/>
            <person name="Bristow J."/>
            <person name="Eisen J.A."/>
            <person name="Markowitz V."/>
            <person name="Hugenholtz P."/>
            <person name="Kyrpides N.C."/>
            <person name="Klenk H.P."/>
            <person name="Woyke T."/>
        </authorList>
    </citation>
    <scope>NUCLEOTIDE SEQUENCE [LARGE SCALE GENOMIC DNA]</scope>
    <source>
        <strain evidence="6">DSM 14884 / JCM 11576 / T1</strain>
    </source>
</reference>
<evidence type="ECO:0000256" key="2">
    <source>
        <dbReference type="ARBA" id="ARBA00023235"/>
    </source>
</evidence>
<proteinExistence type="inferred from homology"/>
<evidence type="ECO:0008006" key="7">
    <source>
        <dbReference type="Google" id="ProtNLM"/>
    </source>
</evidence>
<feature type="domain" description="Bifunctional glucose-6-phosphate/mannose-6-phosphate isomerase C-terminal" evidence="3">
    <location>
        <begin position="152"/>
        <end position="293"/>
    </location>
</feature>
<evidence type="ECO:0000313" key="6">
    <source>
        <dbReference type="Proteomes" id="UP000007030"/>
    </source>
</evidence>
<dbReference type="STRING" id="869210.Marky_0424"/>